<dbReference type="Pfam" id="PF05299">
    <property type="entry name" value="Peptidase_M61"/>
    <property type="match status" value="1"/>
</dbReference>
<keyword evidence="1" id="KW-0732">Signal</keyword>
<proteinExistence type="predicted"/>
<evidence type="ECO:0000259" key="2">
    <source>
        <dbReference type="PROSITE" id="PS50106"/>
    </source>
</evidence>
<feature type="chain" id="PRO_5043750493" evidence="1">
    <location>
        <begin position="25"/>
        <end position="633"/>
    </location>
</feature>
<protein>
    <submittedName>
        <fullName evidence="3">M61 family peptidase</fullName>
    </submittedName>
</protein>
<dbReference type="PROSITE" id="PS50106">
    <property type="entry name" value="PDZ"/>
    <property type="match status" value="1"/>
</dbReference>
<dbReference type="Gene3D" id="2.30.42.10">
    <property type="match status" value="1"/>
</dbReference>
<organism evidence="3">
    <name type="scientific">Rhodanobacter sp. IGA1.0</name>
    <dbReference type="NCBI Taxonomy" id="3158582"/>
    <lineage>
        <taxon>Bacteria</taxon>
        <taxon>Pseudomonadati</taxon>
        <taxon>Pseudomonadota</taxon>
        <taxon>Gammaproteobacteria</taxon>
        <taxon>Lysobacterales</taxon>
        <taxon>Rhodanobacteraceae</taxon>
        <taxon>Rhodanobacter</taxon>
    </lineage>
</organism>
<name>A0AAU7QP12_9GAMM</name>
<dbReference type="InterPro" id="IPR024191">
    <property type="entry name" value="Peptidase_M61"/>
</dbReference>
<dbReference type="InterPro" id="IPR040756">
    <property type="entry name" value="Peptidase_M61_N"/>
</dbReference>
<dbReference type="SUPFAM" id="SSF50156">
    <property type="entry name" value="PDZ domain-like"/>
    <property type="match status" value="1"/>
</dbReference>
<dbReference type="InterPro" id="IPR007963">
    <property type="entry name" value="Peptidase_M61_catalytic"/>
</dbReference>
<dbReference type="EMBL" id="CP157948">
    <property type="protein sequence ID" value="XBS90348.1"/>
    <property type="molecule type" value="Genomic_DNA"/>
</dbReference>
<sequence length="633" mass="70448">MKVTRLASALVAASLGLASFTALADVPAPQDVPYHGTLKITVDATDVAHRIFRVHETVPVAAAGPLTLLYPQWLPGNHSPTGPIDKMAGLVVKANGQVLPWTRDPLNVYAFHVDVPQGASSVDVTFQYLSPQDRSQGRVVMTPEMLNLQWNTVTLYPAGHYARQIQTEASVKLPVGWQAGTALDVASKDGDTIHFKPIDYNNLVDSPIYAGKYFKRIDLDPGAKAPVHMNIVADAAKYLETKPEQIKPFRELVQQMYKMYGAHHYDHYDFLVSLSDKMSGNGLEHHRSSEDGTSADFFTEWKKNALGRDLFSHEFNHSWDGKYRRGADLTTPNFNVPMSDTLLWVYEGQTQFWGQVMAARSGLWDTDQTHDMLAYVAATYDKGRPGLASFRNVQDTTNDPVIAQRAPLPYRNYQASEDYYSAGQMIWLDVDGKLRELSRGKKSIDDFGKSFFGMENGKWDVNTYTFEDVVRTLNDIAPYDWAKYLRTRLDGHGPLIGGIESHGWKLVYTDKPSDAVKAIEARRHSADLTYSLGLSIGKAGAIGDVLWDGPAFKAGISPGMTVIAVNGHDYDADALKEAVTAAATDRNQPVELLVKNFDEYQTIRIDYHDGLKYPHLVRDTSKPDTLSTLLKAR</sequence>
<dbReference type="PIRSF" id="PIRSF016493">
    <property type="entry name" value="Glycyl_aminpptds"/>
    <property type="match status" value="1"/>
</dbReference>
<feature type="signal peptide" evidence="1">
    <location>
        <begin position="1"/>
        <end position="24"/>
    </location>
</feature>
<evidence type="ECO:0000313" key="3">
    <source>
        <dbReference type="EMBL" id="XBS90348.1"/>
    </source>
</evidence>
<dbReference type="RefSeq" id="WP_350016494.1">
    <property type="nucleotide sequence ID" value="NZ_CP157948.1"/>
</dbReference>
<dbReference type="Pfam" id="PF17899">
    <property type="entry name" value="Peptidase_M61_N"/>
    <property type="match status" value="1"/>
</dbReference>
<dbReference type="InterPro" id="IPR001478">
    <property type="entry name" value="PDZ"/>
</dbReference>
<dbReference type="Gene3D" id="1.10.390.10">
    <property type="entry name" value="Neutral Protease Domain 2"/>
    <property type="match status" value="1"/>
</dbReference>
<feature type="domain" description="PDZ" evidence="2">
    <location>
        <begin position="518"/>
        <end position="579"/>
    </location>
</feature>
<reference evidence="3" key="1">
    <citation type="submission" date="2024-06" db="EMBL/GenBank/DDBJ databases">
        <authorList>
            <person name="Sun Y."/>
        </authorList>
    </citation>
    <scope>NUCLEOTIDE SEQUENCE</scope>
    <source>
        <strain evidence="3">IGA1.0</strain>
    </source>
</reference>
<dbReference type="InterPro" id="IPR036034">
    <property type="entry name" value="PDZ_sf"/>
</dbReference>
<accession>A0AAU7QP12</accession>
<evidence type="ECO:0000256" key="1">
    <source>
        <dbReference type="SAM" id="SignalP"/>
    </source>
</evidence>
<dbReference type="AlphaFoldDB" id="A0AAU7QP12"/>
<gene>
    <name evidence="3" type="ORF">ABNK63_01515</name>
</gene>
<dbReference type="Gene3D" id="2.60.40.3650">
    <property type="match status" value="1"/>
</dbReference>
<dbReference type="InterPro" id="IPR027268">
    <property type="entry name" value="Peptidase_M4/M1_CTD_sf"/>
</dbReference>